<dbReference type="SUPFAM" id="SSF52540">
    <property type="entry name" value="P-loop containing nucleoside triphosphate hydrolases"/>
    <property type="match status" value="1"/>
</dbReference>
<dbReference type="PROSITE" id="PS00211">
    <property type="entry name" value="ABC_TRANSPORTER_1"/>
    <property type="match status" value="1"/>
</dbReference>
<keyword evidence="3" id="KW-0067">ATP-binding</keyword>
<organism evidence="5">
    <name type="scientific">marine metagenome</name>
    <dbReference type="NCBI Taxonomy" id="408172"/>
    <lineage>
        <taxon>unclassified sequences</taxon>
        <taxon>metagenomes</taxon>
        <taxon>ecological metagenomes</taxon>
    </lineage>
</organism>
<dbReference type="GO" id="GO:0005524">
    <property type="term" value="F:ATP binding"/>
    <property type="evidence" value="ECO:0007669"/>
    <property type="project" value="UniProtKB-KW"/>
</dbReference>
<dbReference type="InterPro" id="IPR051120">
    <property type="entry name" value="ABC_AA/LPS_Transport"/>
</dbReference>
<evidence type="ECO:0000256" key="1">
    <source>
        <dbReference type="ARBA" id="ARBA00022448"/>
    </source>
</evidence>
<evidence type="ECO:0000259" key="4">
    <source>
        <dbReference type="PROSITE" id="PS50893"/>
    </source>
</evidence>
<dbReference type="PANTHER" id="PTHR45772">
    <property type="entry name" value="CONSERVED COMPONENT OF ABC TRANSPORTER FOR NATURAL AMINO ACIDS-RELATED"/>
    <property type="match status" value="1"/>
</dbReference>
<dbReference type="PANTHER" id="PTHR45772:SF10">
    <property type="entry name" value="LIPOPOLYSACCHARIDE EXPORT SYSTEM ATP-BINDING PROTEIN LPTB"/>
    <property type="match status" value="1"/>
</dbReference>
<dbReference type="InterPro" id="IPR027417">
    <property type="entry name" value="P-loop_NTPase"/>
</dbReference>
<feature type="non-terminal residue" evidence="5">
    <location>
        <position position="1"/>
    </location>
</feature>
<dbReference type="Gene3D" id="3.40.50.300">
    <property type="entry name" value="P-loop containing nucleotide triphosphate hydrolases"/>
    <property type="match status" value="1"/>
</dbReference>
<evidence type="ECO:0000256" key="3">
    <source>
        <dbReference type="ARBA" id="ARBA00022840"/>
    </source>
</evidence>
<evidence type="ECO:0000256" key="2">
    <source>
        <dbReference type="ARBA" id="ARBA00022741"/>
    </source>
</evidence>
<sequence>SVRILKFKKSKPILKISGISKSYGHRLVLKKINFELHKSEIFGVLGPNGCGKTTIFNSIMGICRINEGNIFVNNIKINNLPIHERATKFRIGYIPQNSAVFLGLTCEENIRAIAEVKIKEKSLQENKIQELLSDFNLEYLKNIKAINLSGGEKKRLCISMALVSNPQILLMDEPFAALDLITIDMIKKIIVGLQKKLISVIVTDHNAKDLMNVSDRCIIISNGEVIISGNPRKIINDPKARQLYFGENFSI</sequence>
<dbReference type="GO" id="GO:0055085">
    <property type="term" value="P:transmembrane transport"/>
    <property type="evidence" value="ECO:0007669"/>
    <property type="project" value="InterPro"/>
</dbReference>
<dbReference type="GO" id="GO:0043190">
    <property type="term" value="C:ATP-binding cassette (ABC) transporter complex"/>
    <property type="evidence" value="ECO:0007669"/>
    <property type="project" value="InterPro"/>
</dbReference>
<keyword evidence="1" id="KW-0813">Transport</keyword>
<dbReference type="PROSITE" id="PS50893">
    <property type="entry name" value="ABC_TRANSPORTER_2"/>
    <property type="match status" value="1"/>
</dbReference>
<gene>
    <name evidence="5" type="ORF">METZ01_LOCUS448354</name>
</gene>
<dbReference type="Pfam" id="PF00005">
    <property type="entry name" value="ABC_tran"/>
    <property type="match status" value="1"/>
</dbReference>
<name>A0A382ZJP1_9ZZZZ</name>
<dbReference type="InterPro" id="IPR003439">
    <property type="entry name" value="ABC_transporter-like_ATP-bd"/>
</dbReference>
<dbReference type="InterPro" id="IPR003593">
    <property type="entry name" value="AAA+_ATPase"/>
</dbReference>
<proteinExistence type="predicted"/>
<dbReference type="NCBIfam" id="TIGR04406">
    <property type="entry name" value="LPS_export_lptB"/>
    <property type="match status" value="1"/>
</dbReference>
<protein>
    <recommendedName>
        <fullName evidence="4">ABC transporter domain-containing protein</fullName>
    </recommendedName>
</protein>
<dbReference type="AlphaFoldDB" id="A0A382ZJP1"/>
<feature type="domain" description="ABC transporter" evidence="4">
    <location>
        <begin position="14"/>
        <end position="247"/>
    </location>
</feature>
<dbReference type="InterPro" id="IPR030921">
    <property type="entry name" value="LPS_export_LptB"/>
</dbReference>
<keyword evidence="2" id="KW-0547">Nucleotide-binding</keyword>
<dbReference type="SMART" id="SM00382">
    <property type="entry name" value="AAA"/>
    <property type="match status" value="1"/>
</dbReference>
<dbReference type="EMBL" id="UINC01184332">
    <property type="protein sequence ID" value="SVD95500.1"/>
    <property type="molecule type" value="Genomic_DNA"/>
</dbReference>
<dbReference type="InterPro" id="IPR017871">
    <property type="entry name" value="ABC_transporter-like_CS"/>
</dbReference>
<dbReference type="GO" id="GO:0016887">
    <property type="term" value="F:ATP hydrolysis activity"/>
    <property type="evidence" value="ECO:0007669"/>
    <property type="project" value="InterPro"/>
</dbReference>
<evidence type="ECO:0000313" key="5">
    <source>
        <dbReference type="EMBL" id="SVD95500.1"/>
    </source>
</evidence>
<reference evidence="5" key="1">
    <citation type="submission" date="2018-05" db="EMBL/GenBank/DDBJ databases">
        <authorList>
            <person name="Lanie J.A."/>
            <person name="Ng W.-L."/>
            <person name="Kazmierczak K.M."/>
            <person name="Andrzejewski T.M."/>
            <person name="Davidsen T.M."/>
            <person name="Wayne K.J."/>
            <person name="Tettelin H."/>
            <person name="Glass J.I."/>
            <person name="Rusch D."/>
            <person name="Podicherti R."/>
            <person name="Tsui H.-C.T."/>
            <person name="Winkler M.E."/>
        </authorList>
    </citation>
    <scope>NUCLEOTIDE SEQUENCE</scope>
</reference>
<accession>A0A382ZJP1</accession>